<dbReference type="SUPFAM" id="SSF51445">
    <property type="entry name" value="(Trans)glycosidases"/>
    <property type="match status" value="1"/>
</dbReference>
<reference evidence="9" key="1">
    <citation type="submission" date="2020-11" db="EMBL/GenBank/DDBJ databases">
        <authorList>
            <person name="Tran Van P."/>
        </authorList>
    </citation>
    <scope>NUCLEOTIDE SEQUENCE</scope>
</reference>
<evidence type="ECO:0000256" key="6">
    <source>
        <dbReference type="RuleBase" id="RU361188"/>
    </source>
</evidence>
<protein>
    <recommendedName>
        <fullName evidence="3 6">Glucosylceramidase</fullName>
        <ecNumber evidence="3 6">3.2.1.45</ecNumber>
    </recommendedName>
</protein>
<evidence type="ECO:0000256" key="3">
    <source>
        <dbReference type="ARBA" id="ARBA00012658"/>
    </source>
</evidence>
<dbReference type="Pfam" id="PF02055">
    <property type="entry name" value="Glyco_hydro_30"/>
    <property type="match status" value="1"/>
</dbReference>
<dbReference type="GO" id="GO:0004348">
    <property type="term" value="F:glucosylceramidase activity"/>
    <property type="evidence" value="ECO:0007669"/>
    <property type="project" value="UniProtKB-EC"/>
</dbReference>
<accession>A0A7R9KHX5</accession>
<evidence type="ECO:0000256" key="5">
    <source>
        <dbReference type="ARBA" id="ARBA00022801"/>
    </source>
</evidence>
<keyword evidence="4" id="KW-0732">Signal</keyword>
<dbReference type="InterPro" id="IPR033453">
    <property type="entry name" value="Glyco_hydro_30_TIM-barrel"/>
</dbReference>
<dbReference type="Pfam" id="PF17189">
    <property type="entry name" value="Glyco_hydro_30C"/>
    <property type="match status" value="1"/>
</dbReference>
<evidence type="ECO:0000259" key="7">
    <source>
        <dbReference type="Pfam" id="PF02055"/>
    </source>
</evidence>
<feature type="non-terminal residue" evidence="9">
    <location>
        <position position="1"/>
    </location>
</feature>
<organism evidence="9">
    <name type="scientific">Medioppia subpectinata</name>
    <dbReference type="NCBI Taxonomy" id="1979941"/>
    <lineage>
        <taxon>Eukaryota</taxon>
        <taxon>Metazoa</taxon>
        <taxon>Ecdysozoa</taxon>
        <taxon>Arthropoda</taxon>
        <taxon>Chelicerata</taxon>
        <taxon>Arachnida</taxon>
        <taxon>Acari</taxon>
        <taxon>Acariformes</taxon>
        <taxon>Sarcoptiformes</taxon>
        <taxon>Oribatida</taxon>
        <taxon>Brachypylina</taxon>
        <taxon>Oppioidea</taxon>
        <taxon>Oppiidae</taxon>
        <taxon>Medioppia</taxon>
    </lineage>
</organism>
<dbReference type="InterPro" id="IPR001139">
    <property type="entry name" value="Glyco_hydro_30"/>
</dbReference>
<evidence type="ECO:0000256" key="1">
    <source>
        <dbReference type="ARBA" id="ARBA00001013"/>
    </source>
</evidence>
<feature type="domain" description="Glycosyl hydrolase family 30 beta sandwich" evidence="8">
    <location>
        <begin position="319"/>
        <end position="377"/>
    </location>
</feature>
<dbReference type="EMBL" id="OC856220">
    <property type="protein sequence ID" value="CAD7623398.1"/>
    <property type="molecule type" value="Genomic_DNA"/>
</dbReference>
<dbReference type="PANTHER" id="PTHR11069:SF23">
    <property type="entry name" value="LYSOSOMAL ACID GLUCOSYLCERAMIDASE"/>
    <property type="match status" value="1"/>
</dbReference>
<name>A0A7R9KHX5_9ACAR</name>
<evidence type="ECO:0000313" key="10">
    <source>
        <dbReference type="Proteomes" id="UP000759131"/>
    </source>
</evidence>
<gene>
    <name evidence="9" type="ORF">OSB1V03_LOCUS3854</name>
</gene>
<proteinExistence type="inferred from homology"/>
<keyword evidence="10" id="KW-1185">Reference proteome</keyword>
<comment type="similarity">
    <text evidence="2 6">Belongs to the glycosyl hydrolase 30 family.</text>
</comment>
<dbReference type="PANTHER" id="PTHR11069">
    <property type="entry name" value="GLUCOSYLCERAMIDASE"/>
    <property type="match status" value="1"/>
</dbReference>
<dbReference type="Proteomes" id="UP000759131">
    <property type="component" value="Unassembled WGS sequence"/>
</dbReference>
<dbReference type="GO" id="GO:0016020">
    <property type="term" value="C:membrane"/>
    <property type="evidence" value="ECO:0007669"/>
    <property type="project" value="GOC"/>
</dbReference>
<dbReference type="EC" id="3.2.1.45" evidence="3 6"/>
<evidence type="ECO:0000313" key="9">
    <source>
        <dbReference type="EMBL" id="CAD7623398.1"/>
    </source>
</evidence>
<dbReference type="OrthoDB" id="2160638at2759"/>
<keyword evidence="5 6" id="KW-0378">Hydrolase</keyword>
<dbReference type="Gene3D" id="3.20.20.80">
    <property type="entry name" value="Glycosidases"/>
    <property type="match status" value="1"/>
</dbReference>
<evidence type="ECO:0000256" key="2">
    <source>
        <dbReference type="ARBA" id="ARBA00005382"/>
    </source>
</evidence>
<keyword evidence="6" id="KW-0746">Sphingolipid metabolism</keyword>
<dbReference type="InterPro" id="IPR017853">
    <property type="entry name" value="GH"/>
</dbReference>
<dbReference type="PRINTS" id="PR00843">
    <property type="entry name" value="GLHYDRLASE30"/>
</dbReference>
<feature type="domain" description="Glycosyl hydrolase family 30 TIM-barrel" evidence="7">
    <location>
        <begin position="2"/>
        <end position="310"/>
    </location>
</feature>
<evidence type="ECO:0000256" key="4">
    <source>
        <dbReference type="ARBA" id="ARBA00022729"/>
    </source>
</evidence>
<keyword evidence="6" id="KW-0326">Glycosidase</keyword>
<dbReference type="InterPro" id="IPR033452">
    <property type="entry name" value="GH30_C"/>
</dbReference>
<dbReference type="EMBL" id="CAJPIZ010001645">
    <property type="protein sequence ID" value="CAG2103828.1"/>
    <property type="molecule type" value="Genomic_DNA"/>
</dbReference>
<sequence>ARVPIAGTDYSSRPYSYDDVDGDLQLKHFALQKEDLELKIPYIKRAQSVSPNGFRLFGSPWAPPAWMKDNHKFNESGALRGPIGGQYYDTFANYFVKFLDAYKSAGIEFWGLTVENEPIQGMMNKKHPFNCLNISPSAEADFVRTNLGPALKRAGYGSDKLNLMIYDDSAAQIEDYANATVASGAAQYVSGIAYHWYGNDKLKHGFPDQVLDDMHRLYPQWFVLNTEACHLDGLGIGSWEYGMRYAFDIIRVLNHWVNGWVEWNLAVDMTGGPRWPEKQGYGHAINVDPVRGEAYKNPSFYSLGHFSKFLPKDSLRIRHRVTVSDDDSGVSVLTAKRPDNQIVLVVLNTNSEERVLNVNTSGQWLSHTIPAYGLQTYIW</sequence>
<comment type="catalytic activity">
    <reaction evidence="1">
        <text>a beta-D-glucosyl-(1&lt;-&gt;1')-N-acylsphing-4-enine + H2O = an N-acylsphing-4-enine + D-glucose</text>
        <dbReference type="Rhea" id="RHEA:13269"/>
        <dbReference type="ChEBI" id="CHEBI:4167"/>
        <dbReference type="ChEBI" id="CHEBI:15377"/>
        <dbReference type="ChEBI" id="CHEBI:22801"/>
        <dbReference type="ChEBI" id="CHEBI:52639"/>
        <dbReference type="EC" id="3.2.1.45"/>
    </reaction>
    <physiologicalReaction direction="left-to-right" evidence="1">
        <dbReference type="Rhea" id="RHEA:13270"/>
    </physiologicalReaction>
</comment>
<evidence type="ECO:0000259" key="8">
    <source>
        <dbReference type="Pfam" id="PF17189"/>
    </source>
</evidence>
<dbReference type="GO" id="GO:0006680">
    <property type="term" value="P:glucosylceramide catabolic process"/>
    <property type="evidence" value="ECO:0007669"/>
    <property type="project" value="TreeGrafter"/>
</dbReference>
<dbReference type="AlphaFoldDB" id="A0A7R9KHX5"/>
<keyword evidence="6" id="KW-0443">Lipid metabolism</keyword>